<gene>
    <name evidence="1" type="ORF">J3D65DRAFT_674432</name>
</gene>
<comment type="caution">
    <text evidence="1">The sequence shown here is derived from an EMBL/GenBank/DDBJ whole genome shotgun (WGS) entry which is preliminary data.</text>
</comment>
<keyword evidence="2" id="KW-1185">Reference proteome</keyword>
<organism evidence="1 2">
    <name type="scientific">Phyllosticta citribraziliensis</name>
    <dbReference type="NCBI Taxonomy" id="989973"/>
    <lineage>
        <taxon>Eukaryota</taxon>
        <taxon>Fungi</taxon>
        <taxon>Dikarya</taxon>
        <taxon>Ascomycota</taxon>
        <taxon>Pezizomycotina</taxon>
        <taxon>Dothideomycetes</taxon>
        <taxon>Dothideomycetes incertae sedis</taxon>
        <taxon>Botryosphaeriales</taxon>
        <taxon>Phyllostictaceae</taxon>
        <taxon>Phyllosticta</taxon>
    </lineage>
</organism>
<name>A0ABR1M6G2_9PEZI</name>
<sequence>MATATPLDIAMSREAGALSPRQDNPFIFRVYICTDPHWGGTCTKIERLKGYCINNGRSGAELSSFGPDQGFQCDLFRTIDCSGKFLHLEWPGTDDLKGWTDDVGSFRCN</sequence>
<reference evidence="1 2" key="1">
    <citation type="submission" date="2024-04" db="EMBL/GenBank/DDBJ databases">
        <title>Phyllosticta paracitricarpa is synonymous to the EU quarantine fungus P. citricarpa based on phylogenomic analyses.</title>
        <authorList>
            <consortium name="Lawrence Berkeley National Laboratory"/>
            <person name="Van ingen-buijs V.A."/>
            <person name="Van westerhoven A.C."/>
            <person name="Haridas S."/>
            <person name="Skiadas P."/>
            <person name="Martin F."/>
            <person name="Groenewald J.Z."/>
            <person name="Crous P.W."/>
            <person name="Seidl M.F."/>
        </authorList>
    </citation>
    <scope>NUCLEOTIDE SEQUENCE [LARGE SCALE GENOMIC DNA]</scope>
    <source>
        <strain evidence="1 2">CPC 17464</strain>
    </source>
</reference>
<accession>A0ABR1M6G2</accession>
<dbReference type="RefSeq" id="XP_066658893.1">
    <property type="nucleotide sequence ID" value="XM_066803550.1"/>
</dbReference>
<dbReference type="GeneID" id="92036456"/>
<proteinExistence type="predicted"/>
<protein>
    <submittedName>
        <fullName evidence="1">Uncharacterized protein</fullName>
    </submittedName>
</protein>
<evidence type="ECO:0000313" key="1">
    <source>
        <dbReference type="EMBL" id="KAK7542600.1"/>
    </source>
</evidence>
<evidence type="ECO:0000313" key="2">
    <source>
        <dbReference type="Proteomes" id="UP001360953"/>
    </source>
</evidence>
<dbReference type="EMBL" id="JBBPEH010000002">
    <property type="protein sequence ID" value="KAK7542600.1"/>
    <property type="molecule type" value="Genomic_DNA"/>
</dbReference>
<dbReference type="Proteomes" id="UP001360953">
    <property type="component" value="Unassembled WGS sequence"/>
</dbReference>